<dbReference type="RefSeq" id="XP_030994395.1">
    <property type="nucleotide sequence ID" value="XM_031143492.1"/>
</dbReference>
<proteinExistence type="predicted"/>
<comment type="caution">
    <text evidence="1">The sequence shown here is derived from an EMBL/GenBank/DDBJ whole genome shotgun (WGS) entry which is preliminary data.</text>
</comment>
<evidence type="ECO:0000313" key="1">
    <source>
        <dbReference type="EMBL" id="TPX12684.1"/>
    </source>
</evidence>
<sequence>MSLIVALEAKRRQFSGLQYSGLHFFGLHFSPCLKNLPLALRHPLSATSEPRVAMTTEEAPCAAPASNEPPRVVATQNNTSSYHVLRGDVDDVALTGFNSAGKASFLAQVRFDDSPRLPARRPRGMIVVSGYRYWYQRIATVIGPHPLAKAFDECPPGHERTIRQHMESLVKGDKPSAIHVLRYGFVSTGPEGQYPTLQLALRSGKTTVDRAVELATEAADYLYQFKQFQDVAVEVVEAKIMFAAQRQIDLEYPWEDGCNFRHFRPSPASGCSLGAQDRSIGIGTLGPMLRVRLIPKVDVAGKGVIGKVVETGLTCCHVVSKNIHPTFPDPDHNVRVDCPAPGHCKRWERYLLDDEKQPKDQYWLRKTLTRLQAKEATPTGLNQYEKTMLAKIQGAEQAIAEAAEILGTFDASLGTV</sequence>
<dbReference type="AlphaFoldDB" id="A0A507B1V9"/>
<protein>
    <submittedName>
        <fullName evidence="1">Uncharacterized protein</fullName>
    </submittedName>
</protein>
<dbReference type="Proteomes" id="UP000319257">
    <property type="component" value="Unassembled WGS sequence"/>
</dbReference>
<accession>A0A507B1V9</accession>
<name>A0A507B1V9_9PEZI</name>
<dbReference type="GeneID" id="41968308"/>
<gene>
    <name evidence="1" type="ORF">E0L32_000861</name>
</gene>
<keyword evidence="2" id="KW-1185">Reference proteome</keyword>
<dbReference type="EMBL" id="SKBQ01000003">
    <property type="protein sequence ID" value="TPX12684.1"/>
    <property type="molecule type" value="Genomic_DNA"/>
</dbReference>
<reference evidence="1 2" key="1">
    <citation type="submission" date="2019-06" db="EMBL/GenBank/DDBJ databases">
        <title>Draft genome sequence of the filamentous fungus Phialemoniopsis curvata isolated from diesel fuel.</title>
        <authorList>
            <person name="Varaljay V.A."/>
            <person name="Lyon W.J."/>
            <person name="Crouch A.L."/>
            <person name="Drake C.E."/>
            <person name="Hollomon J.M."/>
            <person name="Nadeau L.J."/>
            <person name="Nunn H.S."/>
            <person name="Stevenson B.S."/>
            <person name="Bojanowski C.L."/>
            <person name="Crookes-Goodson W.J."/>
        </authorList>
    </citation>
    <scope>NUCLEOTIDE SEQUENCE [LARGE SCALE GENOMIC DNA]</scope>
    <source>
        <strain evidence="1 2">D216</strain>
    </source>
</reference>
<evidence type="ECO:0000313" key="2">
    <source>
        <dbReference type="Proteomes" id="UP000319257"/>
    </source>
</evidence>
<dbReference type="InParanoid" id="A0A507B1V9"/>
<organism evidence="1 2">
    <name type="scientific">Thyridium curvatum</name>
    <dbReference type="NCBI Taxonomy" id="1093900"/>
    <lineage>
        <taxon>Eukaryota</taxon>
        <taxon>Fungi</taxon>
        <taxon>Dikarya</taxon>
        <taxon>Ascomycota</taxon>
        <taxon>Pezizomycotina</taxon>
        <taxon>Sordariomycetes</taxon>
        <taxon>Sordariomycetidae</taxon>
        <taxon>Thyridiales</taxon>
        <taxon>Thyridiaceae</taxon>
        <taxon>Thyridium</taxon>
    </lineage>
</organism>